<proteinExistence type="predicted"/>
<dbReference type="SUPFAM" id="SSF47781">
    <property type="entry name" value="RuvA domain 2-like"/>
    <property type="match status" value="1"/>
</dbReference>
<feature type="region of interest" description="Disordered" evidence="1">
    <location>
        <begin position="109"/>
        <end position="129"/>
    </location>
</feature>
<dbReference type="PROSITE" id="PS51318">
    <property type="entry name" value="TAT"/>
    <property type="match status" value="1"/>
</dbReference>
<dbReference type="Pfam" id="PF12836">
    <property type="entry name" value="HHH_3"/>
    <property type="match status" value="1"/>
</dbReference>
<reference evidence="2 3" key="1">
    <citation type="submission" date="2024-05" db="EMBL/GenBank/DDBJ databases">
        <title>Roseateles sp. 2.12 16S ribosomal RNA gene Genome sequencing and assembly.</title>
        <authorList>
            <person name="Woo H."/>
        </authorList>
    </citation>
    <scope>NUCLEOTIDE SEQUENCE [LARGE SCALE GENOMIC DNA]</scope>
    <source>
        <strain evidence="2 3">2.12</strain>
    </source>
</reference>
<dbReference type="NCBIfam" id="TIGR01409">
    <property type="entry name" value="TAT_signal_seq"/>
    <property type="match status" value="1"/>
</dbReference>
<protein>
    <submittedName>
        <fullName evidence="2">Helix-hairpin-helix domain-containing protein</fullName>
    </submittedName>
</protein>
<dbReference type="InterPro" id="IPR006311">
    <property type="entry name" value="TAT_signal"/>
</dbReference>
<gene>
    <name evidence="2" type="ORF">ABDJ40_12450</name>
</gene>
<dbReference type="EMBL" id="JBDPZC010000005">
    <property type="protein sequence ID" value="MEO3713574.1"/>
    <property type="molecule type" value="Genomic_DNA"/>
</dbReference>
<accession>A0ABV0GEU1</accession>
<dbReference type="RefSeq" id="WP_347610104.1">
    <property type="nucleotide sequence ID" value="NZ_JBDPZC010000005.1"/>
</dbReference>
<comment type="caution">
    <text evidence="2">The sequence shown here is derived from an EMBL/GenBank/DDBJ whole genome shotgun (WGS) entry which is preliminary data.</text>
</comment>
<evidence type="ECO:0000313" key="2">
    <source>
        <dbReference type="EMBL" id="MEO3713574.1"/>
    </source>
</evidence>
<keyword evidence="3" id="KW-1185">Reference proteome</keyword>
<dbReference type="Gene3D" id="1.10.150.320">
    <property type="entry name" value="Photosystem II 12 kDa extrinsic protein"/>
    <property type="match status" value="1"/>
</dbReference>
<dbReference type="Proteomes" id="UP001462640">
    <property type="component" value="Unassembled WGS sequence"/>
</dbReference>
<evidence type="ECO:0000313" key="3">
    <source>
        <dbReference type="Proteomes" id="UP001462640"/>
    </source>
</evidence>
<name>A0ABV0GEU1_9BURK</name>
<dbReference type="InterPro" id="IPR010994">
    <property type="entry name" value="RuvA_2-like"/>
</dbReference>
<evidence type="ECO:0000256" key="1">
    <source>
        <dbReference type="SAM" id="MobiDB-lite"/>
    </source>
</evidence>
<organism evidence="2 3">
    <name type="scientific">Roseateles flavus</name>
    <dbReference type="NCBI Taxonomy" id="3149041"/>
    <lineage>
        <taxon>Bacteria</taxon>
        <taxon>Pseudomonadati</taxon>
        <taxon>Pseudomonadota</taxon>
        <taxon>Betaproteobacteria</taxon>
        <taxon>Burkholderiales</taxon>
        <taxon>Sphaerotilaceae</taxon>
        <taxon>Roseateles</taxon>
    </lineage>
</organism>
<dbReference type="InterPro" id="IPR019546">
    <property type="entry name" value="TAT_signal_bac_arc"/>
</dbReference>
<sequence>MPAWCEPSIEPSGGLRRRRFLGAAAALGLAGSSALGQDLTPHTPPPLELNMASRAELESLPGLGPSLVGLMLAARQQAPFQDGQDLARRVKGMGPKMRARLSAAGLRINGQPLDAAPAGGLRPASSPEA</sequence>